<gene>
    <name evidence="4" type="ORF">CBR_g47152</name>
</gene>
<evidence type="ECO:0000313" key="5">
    <source>
        <dbReference type="Proteomes" id="UP000265515"/>
    </source>
</evidence>
<dbReference type="GO" id="GO:0008270">
    <property type="term" value="F:zinc ion binding"/>
    <property type="evidence" value="ECO:0007669"/>
    <property type="project" value="UniProtKB-KW"/>
</dbReference>
<dbReference type="GO" id="GO:0003676">
    <property type="term" value="F:nucleic acid binding"/>
    <property type="evidence" value="ECO:0007669"/>
    <property type="project" value="InterPro"/>
</dbReference>
<dbReference type="EMBL" id="BFEA01000674">
    <property type="protein sequence ID" value="GBG88452.1"/>
    <property type="molecule type" value="Genomic_DNA"/>
</dbReference>
<dbReference type="Gramene" id="GBG88452">
    <property type="protein sequence ID" value="GBG88452"/>
    <property type="gene ID" value="CBR_g47152"/>
</dbReference>
<organism evidence="4 5">
    <name type="scientific">Chara braunii</name>
    <name type="common">Braun's stonewort</name>
    <dbReference type="NCBI Taxonomy" id="69332"/>
    <lineage>
        <taxon>Eukaryota</taxon>
        <taxon>Viridiplantae</taxon>
        <taxon>Streptophyta</taxon>
        <taxon>Charophyceae</taxon>
        <taxon>Charales</taxon>
        <taxon>Characeae</taxon>
        <taxon>Chara</taxon>
    </lineage>
</organism>
<keyword evidence="5" id="KW-1185">Reference proteome</keyword>
<evidence type="ECO:0000256" key="2">
    <source>
        <dbReference type="SAM" id="MobiDB-lite"/>
    </source>
</evidence>
<dbReference type="SUPFAM" id="SSF57756">
    <property type="entry name" value="Retrovirus zinc finger-like domains"/>
    <property type="match status" value="1"/>
</dbReference>
<dbReference type="AlphaFoldDB" id="A0A388M1U7"/>
<dbReference type="InterPro" id="IPR001878">
    <property type="entry name" value="Znf_CCHC"/>
</dbReference>
<feature type="region of interest" description="Disordered" evidence="2">
    <location>
        <begin position="1"/>
        <end position="35"/>
    </location>
</feature>
<sequence>MFLTNGPRGPGGLNADNRNHAYNDNVGGQPVQGRSISGPYGGYGAGGGGPTNGCYNCGKMGHFARDCWERFAPSNAVDRELEEIREQHLLARREKLEQEEKRKAEEARKAKEEEDARRDRDFARKAEEFKLQIRAELHEEWRKKNLEAELATRDATKSSRLPAKRVGDCSRRVQSTVKEKTDAAESPKREHDPKTPLTGGYKGLSDECSQKGIIVYSISAHKIYSAKKVTDLRKICKRKGIRYTKKPDVVELLARQQVQLAYDGFEGFEGVKAAESKEDTKDAATPIRCTDKGKQVEKTSLVRRALVTLKSTAGQLEEESD</sequence>
<accession>A0A388M1U7</accession>
<evidence type="ECO:0000313" key="4">
    <source>
        <dbReference type="EMBL" id="GBG88452.1"/>
    </source>
</evidence>
<feature type="region of interest" description="Disordered" evidence="2">
    <location>
        <begin position="153"/>
        <end position="203"/>
    </location>
</feature>
<dbReference type="Proteomes" id="UP000265515">
    <property type="component" value="Unassembled WGS sequence"/>
</dbReference>
<evidence type="ECO:0000256" key="1">
    <source>
        <dbReference type="PROSITE-ProRule" id="PRU00047"/>
    </source>
</evidence>
<name>A0A388M1U7_CHABU</name>
<keyword evidence="1" id="KW-0862">Zinc</keyword>
<feature type="compositionally biased region" description="Basic and acidic residues" evidence="2">
    <location>
        <begin position="165"/>
        <end position="194"/>
    </location>
</feature>
<dbReference type="InterPro" id="IPR036875">
    <property type="entry name" value="Znf_CCHC_sf"/>
</dbReference>
<keyword evidence="1" id="KW-0479">Metal-binding</keyword>
<dbReference type="SMART" id="SM00343">
    <property type="entry name" value="ZnF_C2HC"/>
    <property type="match status" value="1"/>
</dbReference>
<comment type="caution">
    <text evidence="4">The sequence shown here is derived from an EMBL/GenBank/DDBJ whole genome shotgun (WGS) entry which is preliminary data.</text>
</comment>
<proteinExistence type="predicted"/>
<dbReference type="Gene3D" id="4.10.60.10">
    <property type="entry name" value="Zinc finger, CCHC-type"/>
    <property type="match status" value="1"/>
</dbReference>
<feature type="region of interest" description="Disordered" evidence="2">
    <location>
        <begin position="98"/>
        <end position="120"/>
    </location>
</feature>
<evidence type="ECO:0000259" key="3">
    <source>
        <dbReference type="PROSITE" id="PS50158"/>
    </source>
</evidence>
<protein>
    <recommendedName>
        <fullName evidence="3">CCHC-type domain-containing protein</fullName>
    </recommendedName>
</protein>
<feature type="domain" description="CCHC-type" evidence="3">
    <location>
        <begin position="54"/>
        <end position="67"/>
    </location>
</feature>
<dbReference type="Pfam" id="PF00098">
    <property type="entry name" value="zf-CCHC"/>
    <property type="match status" value="1"/>
</dbReference>
<reference evidence="4 5" key="1">
    <citation type="journal article" date="2018" name="Cell">
        <title>The Chara Genome: Secondary Complexity and Implications for Plant Terrestrialization.</title>
        <authorList>
            <person name="Nishiyama T."/>
            <person name="Sakayama H."/>
            <person name="Vries J.D."/>
            <person name="Buschmann H."/>
            <person name="Saint-Marcoux D."/>
            <person name="Ullrich K.K."/>
            <person name="Haas F.B."/>
            <person name="Vanderstraeten L."/>
            <person name="Becker D."/>
            <person name="Lang D."/>
            <person name="Vosolsobe S."/>
            <person name="Rombauts S."/>
            <person name="Wilhelmsson P.K.I."/>
            <person name="Janitza P."/>
            <person name="Kern R."/>
            <person name="Heyl A."/>
            <person name="Rumpler F."/>
            <person name="Villalobos L.I.A.C."/>
            <person name="Clay J.M."/>
            <person name="Skokan R."/>
            <person name="Toyoda A."/>
            <person name="Suzuki Y."/>
            <person name="Kagoshima H."/>
            <person name="Schijlen E."/>
            <person name="Tajeshwar N."/>
            <person name="Catarino B."/>
            <person name="Hetherington A.J."/>
            <person name="Saltykova A."/>
            <person name="Bonnot C."/>
            <person name="Breuninger H."/>
            <person name="Symeonidi A."/>
            <person name="Radhakrishnan G.V."/>
            <person name="Van Nieuwerburgh F."/>
            <person name="Deforce D."/>
            <person name="Chang C."/>
            <person name="Karol K.G."/>
            <person name="Hedrich R."/>
            <person name="Ulvskov P."/>
            <person name="Glockner G."/>
            <person name="Delwiche C.F."/>
            <person name="Petrasek J."/>
            <person name="Van de Peer Y."/>
            <person name="Friml J."/>
            <person name="Beilby M."/>
            <person name="Dolan L."/>
            <person name="Kohara Y."/>
            <person name="Sugano S."/>
            <person name="Fujiyama A."/>
            <person name="Delaux P.-M."/>
            <person name="Quint M."/>
            <person name="TheiBen G."/>
            <person name="Hagemann M."/>
            <person name="Harholt J."/>
            <person name="Dunand C."/>
            <person name="Zachgo S."/>
            <person name="Langdale J."/>
            <person name="Maumus F."/>
            <person name="Straeten D.V.D."/>
            <person name="Gould S.B."/>
            <person name="Rensing S.A."/>
        </authorList>
    </citation>
    <scope>NUCLEOTIDE SEQUENCE [LARGE SCALE GENOMIC DNA]</scope>
    <source>
        <strain evidence="4 5">S276</strain>
    </source>
</reference>
<dbReference type="PROSITE" id="PS50158">
    <property type="entry name" value="ZF_CCHC"/>
    <property type="match status" value="1"/>
</dbReference>
<keyword evidence="1" id="KW-0863">Zinc-finger</keyword>